<feature type="region of interest" description="Disordered" evidence="1">
    <location>
        <begin position="60"/>
        <end position="241"/>
    </location>
</feature>
<feature type="compositionally biased region" description="Basic and acidic residues" evidence="1">
    <location>
        <begin position="193"/>
        <end position="211"/>
    </location>
</feature>
<proteinExistence type="predicted"/>
<comment type="caution">
    <text evidence="2">The sequence shown here is derived from an EMBL/GenBank/DDBJ whole genome shotgun (WGS) entry which is preliminary data.</text>
</comment>
<feature type="region of interest" description="Disordered" evidence="1">
    <location>
        <begin position="529"/>
        <end position="698"/>
    </location>
</feature>
<feature type="region of interest" description="Disordered" evidence="1">
    <location>
        <begin position="770"/>
        <end position="792"/>
    </location>
</feature>
<sequence>MAQSGSCPNPDLSNSAIVHSPLDICSDQDTQRGREDEEGEEEDEEVELAEEVAEDVLMMAEAGEWQAEKESESGAQGEREDMRIIEVSLLPNGERKEGEGGSEIMEGNGEGGLEMANEEHKNIDEQTTEEEGKEKGEEESKDTKTVTGNPCNFSALIRIEQAQDQILDSHGEKEENRESEENKQEELIASSETELREENMNEHENGLEEHQIVSTTDDAETNQESSILEEESGKHDDTNNTEDVILFTNTEVTETTEDPATDVTLVTTGIDEQVNIQNDLCQTSAVSSDSPHFNSDTVVDSQTNQLTSENQDEMRKIDEKNNSESSKQEVEPTNNSIMWQQTDSIEANIEDEGTKEFMKDPMSTSDDILDIGDEANLKVEQPELAFVLSKEQSQTEGRIEETRLGGKTDGGIEETTLGGQTDGGVEETTLGGINQREQEEEQAQQVGVNTLDGGGATMEEEGKTGDFVSELMGEEDHSGRGDKEIQKESITEIENQAMVDPPEPAVQCVEEVPLDTHKDVDLDQVEETFELEEGGKVELDQSGGEVTSDESTTQSGGDLQENPPQVLIEAGVDWGDNLGEQPSEKVFLEDKRGGEGGERAEEAIVGEVEMVEEPVTVLDDEIENIEENQTGELDEQKPATTAVPSEDTIRETKDEGCQRLEAEKGERGKEKDEKKKDENGEEEKDDKPKDDNRDCDINGRVKVLKQAMENGILCPEPQPPMIEGWGSARMLSQRRKDNDWIKADQPEEERTPEIKEWRKELKPVKKDMWETERGRTEWTKKEASPEEKSAQRNEDWIKELKSVIKDESLPRKKDEQVKRKRVVLWEDGHSYIPQREEMTEEKREEVKLISHRRVESPLPPVCRNNTIPQNQDYEISLYVKPVSTSRCALTSGIRWKRFWLPGSPIMHIKTTKCNRFCLVASVTNQEVFSRPEAQ</sequence>
<accession>A0AAD3NGB9</accession>
<feature type="compositionally biased region" description="Basic and acidic residues" evidence="1">
    <location>
        <begin position="647"/>
        <end position="678"/>
    </location>
</feature>
<evidence type="ECO:0000313" key="2">
    <source>
        <dbReference type="EMBL" id="GLD72431.1"/>
    </source>
</evidence>
<feature type="compositionally biased region" description="Basic and acidic residues" evidence="1">
    <location>
        <begin position="397"/>
        <end position="406"/>
    </location>
</feature>
<feature type="compositionally biased region" description="Basic and acidic residues" evidence="1">
    <location>
        <begin position="685"/>
        <end position="698"/>
    </location>
</feature>
<feature type="compositionally biased region" description="Acidic residues" evidence="1">
    <location>
        <begin position="36"/>
        <end position="48"/>
    </location>
</feature>
<feature type="region of interest" description="Disordered" evidence="1">
    <location>
        <begin position="1"/>
        <end position="48"/>
    </location>
</feature>
<gene>
    <name evidence="2" type="ORF">AKAME5_002375600</name>
</gene>
<name>A0AAD3NGB9_LATJO</name>
<feature type="non-terminal residue" evidence="2">
    <location>
        <position position="1"/>
    </location>
</feature>
<dbReference type="AlphaFoldDB" id="A0AAD3NGB9"/>
<evidence type="ECO:0000256" key="1">
    <source>
        <dbReference type="SAM" id="MobiDB-lite"/>
    </source>
</evidence>
<feature type="compositionally biased region" description="Basic and acidic residues" evidence="1">
    <location>
        <begin position="167"/>
        <end position="186"/>
    </location>
</feature>
<feature type="compositionally biased region" description="Polar residues" evidence="1">
    <location>
        <begin position="284"/>
        <end position="309"/>
    </location>
</feature>
<feature type="compositionally biased region" description="Basic and acidic residues" evidence="1">
    <location>
        <begin position="582"/>
        <end position="602"/>
    </location>
</feature>
<feature type="compositionally biased region" description="Basic and acidic residues" evidence="1">
    <location>
        <begin position="66"/>
        <end position="84"/>
    </location>
</feature>
<protein>
    <submittedName>
        <fullName evidence="2">Chloride intracellular channel protein 6-like isoform X1</fullName>
    </submittedName>
</protein>
<feature type="compositionally biased region" description="Basic and acidic residues" evidence="1">
    <location>
        <begin position="117"/>
        <end position="144"/>
    </location>
</feature>
<feature type="region of interest" description="Disordered" evidence="1">
    <location>
        <begin position="284"/>
        <end position="337"/>
    </location>
</feature>
<feature type="compositionally biased region" description="Polar residues" evidence="1">
    <location>
        <begin position="212"/>
        <end position="226"/>
    </location>
</feature>
<feature type="compositionally biased region" description="Polar residues" evidence="1">
    <location>
        <begin position="1"/>
        <end position="17"/>
    </location>
</feature>
<organism evidence="2 3">
    <name type="scientific">Lates japonicus</name>
    <name type="common">Japanese lates</name>
    <dbReference type="NCBI Taxonomy" id="270547"/>
    <lineage>
        <taxon>Eukaryota</taxon>
        <taxon>Metazoa</taxon>
        <taxon>Chordata</taxon>
        <taxon>Craniata</taxon>
        <taxon>Vertebrata</taxon>
        <taxon>Euteleostomi</taxon>
        <taxon>Actinopterygii</taxon>
        <taxon>Neopterygii</taxon>
        <taxon>Teleostei</taxon>
        <taxon>Neoteleostei</taxon>
        <taxon>Acanthomorphata</taxon>
        <taxon>Carangaria</taxon>
        <taxon>Carangaria incertae sedis</taxon>
        <taxon>Centropomidae</taxon>
        <taxon>Lates</taxon>
    </lineage>
</organism>
<keyword evidence="3" id="KW-1185">Reference proteome</keyword>
<feature type="compositionally biased region" description="Basic and acidic residues" evidence="1">
    <location>
        <begin position="312"/>
        <end position="330"/>
    </location>
</feature>
<reference evidence="2" key="1">
    <citation type="submission" date="2022-08" db="EMBL/GenBank/DDBJ databases">
        <title>Genome sequencing of akame (Lates japonicus).</title>
        <authorList>
            <person name="Hashiguchi Y."/>
            <person name="Takahashi H."/>
        </authorList>
    </citation>
    <scope>NUCLEOTIDE SEQUENCE</scope>
    <source>
        <strain evidence="2">Kochi</strain>
    </source>
</reference>
<dbReference type="EMBL" id="BRZM01001037">
    <property type="protein sequence ID" value="GLD72431.1"/>
    <property type="molecule type" value="Genomic_DNA"/>
</dbReference>
<dbReference type="Proteomes" id="UP001279410">
    <property type="component" value="Unassembled WGS sequence"/>
</dbReference>
<evidence type="ECO:0000313" key="3">
    <source>
        <dbReference type="Proteomes" id="UP001279410"/>
    </source>
</evidence>
<feature type="region of interest" description="Disordered" evidence="1">
    <location>
        <begin position="390"/>
        <end position="428"/>
    </location>
</feature>